<feature type="transmembrane region" description="Helical" evidence="7">
    <location>
        <begin position="491"/>
        <end position="518"/>
    </location>
</feature>
<keyword evidence="4 7" id="KW-1133">Transmembrane helix</keyword>
<comment type="subcellular location">
    <subcellularLocation>
        <location evidence="1">Membrane</location>
        <topology evidence="1">Multi-pass membrane protein</topology>
    </subcellularLocation>
</comment>
<keyword evidence="6" id="KW-0915">Sodium</keyword>
<comment type="similarity">
    <text evidence="2">Belongs to the SLC13A/DASS transporter (TC 2.A.47) family. NADC subfamily.</text>
</comment>
<name>A0A452IBB3_9SAUR</name>
<accession>A0A452IBB3</accession>
<feature type="transmembrane region" description="Helical" evidence="7">
    <location>
        <begin position="366"/>
        <end position="385"/>
    </location>
</feature>
<dbReference type="Proteomes" id="UP000291020">
    <property type="component" value="Unassembled WGS sequence"/>
</dbReference>
<dbReference type="GO" id="GO:0015141">
    <property type="term" value="F:succinate transmembrane transporter activity"/>
    <property type="evidence" value="ECO:0007669"/>
    <property type="project" value="TreeGrafter"/>
</dbReference>
<feature type="transmembrane region" description="Helical" evidence="7">
    <location>
        <begin position="39"/>
        <end position="68"/>
    </location>
</feature>
<evidence type="ECO:0000256" key="7">
    <source>
        <dbReference type="SAM" id="Phobius"/>
    </source>
</evidence>
<feature type="transmembrane region" description="Helical" evidence="7">
    <location>
        <begin position="463"/>
        <end position="479"/>
    </location>
</feature>
<protein>
    <submittedName>
        <fullName evidence="8">Uncharacterized protein</fullName>
    </submittedName>
</protein>
<feature type="transmembrane region" description="Helical" evidence="7">
    <location>
        <begin position="326"/>
        <end position="346"/>
    </location>
</feature>
<keyword evidence="6" id="KW-0406">Ion transport</keyword>
<dbReference type="Pfam" id="PF00939">
    <property type="entry name" value="Na_sulph_symp"/>
    <property type="match status" value="1"/>
</dbReference>
<sequence length="541" mass="59664">MAPPCLRPLLRFKSFVVLFCTPLLLLALPLLVPTKEAKCGYVIILMAVYWCTEVIPLAITALLPAILFPMFGILESKRVCMQYLKDTNMLFVGGLVVAVAVEHWNLHKRIALRVLLIVGVKPPLLMLGFMGVTAFLSMWISNTATTAMMVPIVQAVLDQMNSTEQDLTITDQPNGQVNSAIELEEKNSMSLTSVQVIGNGDVPDEHKAPGDREVKKCISKGMTLCVCYAASIGGTATLTGTGPNLVLKGQMNQLFPENGDILNFASWFGFAFPNMILMLTLSWFWLQFSFMGFNFRKMWGCGMERTDKEKAALNVLKSEFRKLGSISFAEFNVLMLFILLILLWFSRDPGFIPGWATFLFNKDEEYVTDASVALFVALLLFVVPATKPKFNCCSRNSFSPEQNREAMEEPFFPAPLLDWKVVQRKMPWNIVLLLGGGFALANGSDASGLSKWLGDQMTPLHTVPPWAIAVILSLVIAVFTECTSNVATATLFLPVFASLAKSGIVMNIIGVLCTTLAINTWGRPMFSLDTFPSWANATAGK</sequence>
<dbReference type="AlphaFoldDB" id="A0A452IBB3"/>
<reference evidence="8" key="3">
    <citation type="submission" date="2025-09" db="UniProtKB">
        <authorList>
            <consortium name="Ensembl"/>
        </authorList>
    </citation>
    <scope>IDENTIFICATION</scope>
</reference>
<feature type="transmembrane region" description="Helical" evidence="7">
    <location>
        <begin position="264"/>
        <end position="286"/>
    </location>
</feature>
<dbReference type="GO" id="GO:0015137">
    <property type="term" value="F:citrate transmembrane transporter activity"/>
    <property type="evidence" value="ECO:0007669"/>
    <property type="project" value="TreeGrafter"/>
</dbReference>
<reference evidence="9" key="1">
    <citation type="journal article" date="2017" name="PLoS ONE">
        <title>The Agassiz's desert tortoise genome provides a resource for the conservation of a threatened species.</title>
        <authorList>
            <person name="Tollis M."/>
            <person name="DeNardo D.F."/>
            <person name="Cornelius J.A."/>
            <person name="Dolby G.A."/>
            <person name="Edwards T."/>
            <person name="Henen B.T."/>
            <person name="Karl A.E."/>
            <person name="Murphy R.W."/>
            <person name="Kusumi K."/>
        </authorList>
    </citation>
    <scope>NUCLEOTIDE SEQUENCE [LARGE SCALE GENOMIC DNA]</scope>
</reference>
<evidence type="ECO:0000256" key="5">
    <source>
        <dbReference type="ARBA" id="ARBA00023136"/>
    </source>
</evidence>
<evidence type="ECO:0000256" key="3">
    <source>
        <dbReference type="ARBA" id="ARBA00022692"/>
    </source>
</evidence>
<keyword evidence="6" id="KW-0739">Sodium transport</keyword>
<dbReference type="GO" id="GO:0005886">
    <property type="term" value="C:plasma membrane"/>
    <property type="evidence" value="ECO:0007669"/>
    <property type="project" value="TreeGrafter"/>
</dbReference>
<feature type="transmembrane region" description="Helical" evidence="7">
    <location>
        <begin position="88"/>
        <end position="107"/>
    </location>
</feature>
<organism evidence="8 9">
    <name type="scientific">Gopherus agassizii</name>
    <name type="common">Agassiz's desert tortoise</name>
    <dbReference type="NCBI Taxonomy" id="38772"/>
    <lineage>
        <taxon>Eukaryota</taxon>
        <taxon>Metazoa</taxon>
        <taxon>Chordata</taxon>
        <taxon>Craniata</taxon>
        <taxon>Vertebrata</taxon>
        <taxon>Euteleostomi</taxon>
        <taxon>Archelosauria</taxon>
        <taxon>Testudinata</taxon>
        <taxon>Testudines</taxon>
        <taxon>Cryptodira</taxon>
        <taxon>Durocryptodira</taxon>
        <taxon>Testudinoidea</taxon>
        <taxon>Testudinidae</taxon>
        <taxon>Gopherus</taxon>
    </lineage>
</organism>
<keyword evidence="5 7" id="KW-0472">Membrane</keyword>
<dbReference type="InterPro" id="IPR001898">
    <property type="entry name" value="SLC13A/DASS"/>
</dbReference>
<evidence type="ECO:0000256" key="4">
    <source>
        <dbReference type="ARBA" id="ARBA00022989"/>
    </source>
</evidence>
<dbReference type="Ensembl" id="ENSGAGT00000028486.1">
    <property type="protein sequence ID" value="ENSGAGP00000025025.1"/>
    <property type="gene ID" value="ENSGAGG00000018296.1"/>
</dbReference>
<proteinExistence type="inferred from homology"/>
<evidence type="ECO:0000313" key="8">
    <source>
        <dbReference type="Ensembl" id="ENSGAGP00000025025.1"/>
    </source>
</evidence>
<evidence type="ECO:0000256" key="2">
    <source>
        <dbReference type="ARBA" id="ARBA00006772"/>
    </source>
</evidence>
<evidence type="ECO:0000256" key="1">
    <source>
        <dbReference type="ARBA" id="ARBA00004141"/>
    </source>
</evidence>
<reference evidence="8" key="2">
    <citation type="submission" date="2025-08" db="UniProtKB">
        <authorList>
            <consortium name="Ensembl"/>
        </authorList>
    </citation>
    <scope>IDENTIFICATION</scope>
</reference>
<feature type="transmembrane region" description="Helical" evidence="7">
    <location>
        <begin position="114"/>
        <end position="140"/>
    </location>
</feature>
<feature type="transmembrane region" description="Helical" evidence="7">
    <location>
        <begin position="426"/>
        <end position="443"/>
    </location>
</feature>
<keyword evidence="6" id="KW-0813">Transport</keyword>
<evidence type="ECO:0000256" key="6">
    <source>
        <dbReference type="ARBA" id="ARBA00023201"/>
    </source>
</evidence>
<keyword evidence="3 7" id="KW-0812">Transmembrane</keyword>
<dbReference type="PANTHER" id="PTHR10283:SF109">
    <property type="entry name" value="NA(+)_CITRATE COTRANSPORTER"/>
    <property type="match status" value="1"/>
</dbReference>
<feature type="transmembrane region" description="Helical" evidence="7">
    <location>
        <begin position="12"/>
        <end position="32"/>
    </location>
</feature>
<evidence type="ECO:0000313" key="9">
    <source>
        <dbReference type="Proteomes" id="UP000291020"/>
    </source>
</evidence>
<dbReference type="PANTHER" id="PTHR10283">
    <property type="entry name" value="SOLUTE CARRIER FAMILY 13 MEMBER"/>
    <property type="match status" value="1"/>
</dbReference>
<keyword evidence="9" id="KW-1185">Reference proteome</keyword>
<dbReference type="GO" id="GO:0017153">
    <property type="term" value="F:sodium:dicarboxylate symporter activity"/>
    <property type="evidence" value="ECO:0007669"/>
    <property type="project" value="TreeGrafter"/>
</dbReference>
<dbReference type="GO" id="GO:0015729">
    <property type="term" value="P:oxaloacetate transport"/>
    <property type="evidence" value="ECO:0007669"/>
    <property type="project" value="TreeGrafter"/>
</dbReference>
<dbReference type="GO" id="GO:0015741">
    <property type="term" value="P:fumarate transport"/>
    <property type="evidence" value="ECO:0007669"/>
    <property type="project" value="TreeGrafter"/>
</dbReference>